<comment type="caution">
    <text evidence="2">The sequence shown here is derived from an EMBL/GenBank/DDBJ whole genome shotgun (WGS) entry which is preliminary data.</text>
</comment>
<keyword evidence="1" id="KW-0472">Membrane</keyword>
<dbReference type="EMBL" id="JACIGI010000019">
    <property type="protein sequence ID" value="MBB4286694.1"/>
    <property type="molecule type" value="Genomic_DNA"/>
</dbReference>
<feature type="transmembrane region" description="Helical" evidence="1">
    <location>
        <begin position="6"/>
        <end position="24"/>
    </location>
</feature>
<accession>A0A7W6WLD6</accession>
<organism evidence="2 3">
    <name type="scientific">Roseospira goensis</name>
    <dbReference type="NCBI Taxonomy" id="391922"/>
    <lineage>
        <taxon>Bacteria</taxon>
        <taxon>Pseudomonadati</taxon>
        <taxon>Pseudomonadota</taxon>
        <taxon>Alphaproteobacteria</taxon>
        <taxon>Rhodospirillales</taxon>
        <taxon>Rhodospirillaceae</taxon>
        <taxon>Roseospira</taxon>
    </lineage>
</organism>
<dbReference type="RefSeq" id="WP_184435772.1">
    <property type="nucleotide sequence ID" value="NZ_JACIGI010000019.1"/>
</dbReference>
<reference evidence="2 3" key="1">
    <citation type="submission" date="2020-08" db="EMBL/GenBank/DDBJ databases">
        <title>Genome sequencing of Purple Non-Sulfur Bacteria from various extreme environments.</title>
        <authorList>
            <person name="Mayer M."/>
        </authorList>
    </citation>
    <scope>NUCLEOTIDE SEQUENCE [LARGE SCALE GENOMIC DNA]</scope>
    <source>
        <strain evidence="2 3">JA135</strain>
    </source>
</reference>
<sequence length="76" mass="8033">MDLTETLVALAAVTGVLAVAVWRAHRPWQPGRIWRVPWHAVMALALVLLLGLLAHLGSLLTGRPITPRGLGGPGGL</sequence>
<dbReference type="AlphaFoldDB" id="A0A7W6WLD6"/>
<evidence type="ECO:0000256" key="1">
    <source>
        <dbReference type="SAM" id="Phobius"/>
    </source>
</evidence>
<proteinExistence type="predicted"/>
<feature type="transmembrane region" description="Helical" evidence="1">
    <location>
        <begin position="36"/>
        <end position="56"/>
    </location>
</feature>
<keyword evidence="3" id="KW-1185">Reference proteome</keyword>
<evidence type="ECO:0000313" key="2">
    <source>
        <dbReference type="EMBL" id="MBB4286694.1"/>
    </source>
</evidence>
<dbReference type="Proteomes" id="UP000555728">
    <property type="component" value="Unassembled WGS sequence"/>
</dbReference>
<keyword evidence="1" id="KW-0812">Transmembrane</keyword>
<gene>
    <name evidence="2" type="ORF">GGD88_002429</name>
</gene>
<name>A0A7W6WLD6_9PROT</name>
<protein>
    <submittedName>
        <fullName evidence="2">Uncharacterized protein</fullName>
    </submittedName>
</protein>
<evidence type="ECO:0000313" key="3">
    <source>
        <dbReference type="Proteomes" id="UP000555728"/>
    </source>
</evidence>
<keyword evidence="1" id="KW-1133">Transmembrane helix</keyword>